<evidence type="ECO:0000313" key="2">
    <source>
        <dbReference type="EMBL" id="MET4583608.1"/>
    </source>
</evidence>
<feature type="transmembrane region" description="Helical" evidence="1">
    <location>
        <begin position="25"/>
        <end position="48"/>
    </location>
</feature>
<keyword evidence="1" id="KW-1133">Transmembrane helix</keyword>
<reference evidence="2 3" key="1">
    <citation type="submission" date="2024-06" db="EMBL/GenBank/DDBJ databases">
        <title>Sorghum-associated microbial communities from plants grown in Nebraska, USA.</title>
        <authorList>
            <person name="Schachtman D."/>
        </authorList>
    </citation>
    <scope>NUCLEOTIDE SEQUENCE [LARGE SCALE GENOMIC DNA]</scope>
    <source>
        <strain evidence="2 3">2857</strain>
    </source>
</reference>
<evidence type="ECO:0000256" key="1">
    <source>
        <dbReference type="SAM" id="Phobius"/>
    </source>
</evidence>
<keyword evidence="3" id="KW-1185">Reference proteome</keyword>
<accession>A0ABV2QRX6</accession>
<evidence type="ECO:0000313" key="3">
    <source>
        <dbReference type="Proteomes" id="UP001549257"/>
    </source>
</evidence>
<comment type="caution">
    <text evidence="2">The sequence shown here is derived from an EMBL/GenBank/DDBJ whole genome shotgun (WGS) entry which is preliminary data.</text>
</comment>
<gene>
    <name evidence="2" type="ORF">ABIE21_003134</name>
</gene>
<dbReference type="EMBL" id="JBEPSJ010000004">
    <property type="protein sequence ID" value="MET4583608.1"/>
    <property type="molecule type" value="Genomic_DNA"/>
</dbReference>
<dbReference type="Proteomes" id="UP001549257">
    <property type="component" value="Unassembled WGS sequence"/>
</dbReference>
<keyword evidence="1" id="KW-0472">Membrane</keyword>
<sequence length="165" mass="16877">MTNEAFGTIDDLPESAAVSSRRPRIMLLVVALLVAAVLAVVVVVFALGTVAHVLDVGSASTIADLDTVEQNTGIDLPDGTTVLASSEGDDAFSAELLLPADRLPDFPLAGYGPVDAASDELAPALEGENVVEYLGAGNDTLVASAAIVERDGEAVLFVDVRAATE</sequence>
<name>A0ABV2QRX6_9MICO</name>
<proteinExistence type="predicted"/>
<organism evidence="2 3">
    <name type="scientific">Conyzicola nivalis</name>
    <dbReference type="NCBI Taxonomy" id="1477021"/>
    <lineage>
        <taxon>Bacteria</taxon>
        <taxon>Bacillati</taxon>
        <taxon>Actinomycetota</taxon>
        <taxon>Actinomycetes</taxon>
        <taxon>Micrococcales</taxon>
        <taxon>Microbacteriaceae</taxon>
        <taxon>Conyzicola</taxon>
    </lineage>
</organism>
<keyword evidence="1" id="KW-0812">Transmembrane</keyword>
<protein>
    <submittedName>
        <fullName evidence="2">Uncharacterized protein</fullName>
    </submittedName>
</protein>
<dbReference type="RefSeq" id="WP_354025774.1">
    <property type="nucleotide sequence ID" value="NZ_JBEPSJ010000004.1"/>
</dbReference>